<reference evidence="1 2" key="1">
    <citation type="journal article" date="2018" name="Biotechnol. Biofuels">
        <title>Integrative visual omics of the white-rot fungus Polyporus brumalis exposes the biotechnological potential of its oxidative enzymes for delignifying raw plant biomass.</title>
        <authorList>
            <person name="Miyauchi S."/>
            <person name="Rancon A."/>
            <person name="Drula E."/>
            <person name="Hage H."/>
            <person name="Chaduli D."/>
            <person name="Favel A."/>
            <person name="Grisel S."/>
            <person name="Henrissat B."/>
            <person name="Herpoel-Gimbert I."/>
            <person name="Ruiz-Duenas F.J."/>
            <person name="Chevret D."/>
            <person name="Hainaut M."/>
            <person name="Lin J."/>
            <person name="Wang M."/>
            <person name="Pangilinan J."/>
            <person name="Lipzen A."/>
            <person name="Lesage-Meessen L."/>
            <person name="Navarro D."/>
            <person name="Riley R."/>
            <person name="Grigoriev I.V."/>
            <person name="Zhou S."/>
            <person name="Raouche S."/>
            <person name="Rosso M.N."/>
        </authorList>
    </citation>
    <scope>NUCLEOTIDE SEQUENCE [LARGE SCALE GENOMIC DNA]</scope>
    <source>
        <strain evidence="1 2">BRFM 1820</strain>
    </source>
</reference>
<dbReference type="Proteomes" id="UP000256964">
    <property type="component" value="Unassembled WGS sequence"/>
</dbReference>
<organism evidence="1 2">
    <name type="scientific">Lentinus brumalis</name>
    <dbReference type="NCBI Taxonomy" id="2498619"/>
    <lineage>
        <taxon>Eukaryota</taxon>
        <taxon>Fungi</taxon>
        <taxon>Dikarya</taxon>
        <taxon>Basidiomycota</taxon>
        <taxon>Agaricomycotina</taxon>
        <taxon>Agaricomycetes</taxon>
        <taxon>Polyporales</taxon>
        <taxon>Polyporaceae</taxon>
        <taxon>Lentinus</taxon>
    </lineage>
</organism>
<keyword evidence="2" id="KW-1185">Reference proteome</keyword>
<evidence type="ECO:0000313" key="2">
    <source>
        <dbReference type="Proteomes" id="UP000256964"/>
    </source>
</evidence>
<dbReference type="OrthoDB" id="2757930at2759"/>
<name>A0A371D3R1_9APHY</name>
<gene>
    <name evidence="1" type="ORF">OH76DRAFT_798535</name>
</gene>
<protein>
    <submittedName>
        <fullName evidence="1">Uncharacterized protein</fullName>
    </submittedName>
</protein>
<dbReference type="AlphaFoldDB" id="A0A371D3R1"/>
<dbReference type="InterPro" id="IPR027796">
    <property type="entry name" value="OTT_1508_deam-like"/>
</dbReference>
<sequence>MSESQSELTESERNALLTDPDWLALLLRGFQDYNETHRRNALAARYNLNGSKLATDNKILRRSAPVLDSLARLLVSEESDQIVSVTLVPPDGDDPAEFFVAENGRIPIAAAGQLTTIVRHLRTARTLYVQAGMPKAGEITLELEAEPTPLTSELLRLERALHRHCWNKERRRLVKDGRVRRFEELVEDVCGVPAGSRVDLAPKERAALEALQGVGEADLTALESTLASLTVLETSFKIPPDAAATVDGTTQRFVDVVVDHMRQLDGEASENSALWALCDNYISAKTTLQHVVREQARAADQPSSPPSTPLFSVGRWLTKVTSVTRDFRLIIRAILSPTIAALIEGMEPKVSCLPPLTVPRRTFKVSKDLVKSTLKLAGWSDLATNDSDTDTFLDEFMETFKKNFAKRDRRCSSSSLAEPSSPAVTITGDTWEYDAATVLHCECVVLAKLHELAPERRIIPYVGVSKLSCALCDAYFDCYRKATRAAICTAGTHGQLTNWATPSLYTDPTTDARVRETLLGWLQTRLVVEATNAKGRGGSSQSAVASDPGIVAFETRTRKENIAKVAKFQASLAAQASEDSS</sequence>
<evidence type="ECO:0000313" key="1">
    <source>
        <dbReference type="EMBL" id="RDX47173.1"/>
    </source>
</evidence>
<proteinExistence type="predicted"/>
<accession>A0A371D3R1</accession>
<dbReference type="Pfam" id="PF14441">
    <property type="entry name" value="OTT_1508_deam"/>
    <property type="match status" value="1"/>
</dbReference>
<dbReference type="EMBL" id="KZ857421">
    <property type="protein sequence ID" value="RDX47173.1"/>
    <property type="molecule type" value="Genomic_DNA"/>
</dbReference>